<evidence type="ECO:0000313" key="3">
    <source>
        <dbReference type="Proteomes" id="UP000242180"/>
    </source>
</evidence>
<keyword evidence="3" id="KW-1185">Reference proteome</keyword>
<reference evidence="2 3" key="1">
    <citation type="submission" date="2016-07" db="EMBL/GenBank/DDBJ databases">
        <title>Pervasive Adenine N6-methylation of Active Genes in Fungi.</title>
        <authorList>
            <consortium name="DOE Joint Genome Institute"/>
            <person name="Mondo S.J."/>
            <person name="Dannebaum R.O."/>
            <person name="Kuo R.C."/>
            <person name="Labutti K."/>
            <person name="Haridas S."/>
            <person name="Kuo A."/>
            <person name="Salamov A."/>
            <person name="Ahrendt S.R."/>
            <person name="Lipzen A."/>
            <person name="Sullivan W."/>
            <person name="Andreopoulos W.B."/>
            <person name="Clum A."/>
            <person name="Lindquist E."/>
            <person name="Daum C."/>
            <person name="Ramamoorthy G.K."/>
            <person name="Gryganskyi A."/>
            <person name="Culley D."/>
            <person name="Magnuson J.K."/>
            <person name="James T.Y."/>
            <person name="O'Malley M.A."/>
            <person name="Stajich J.E."/>
            <person name="Spatafora J.W."/>
            <person name="Visel A."/>
            <person name="Grigoriev I.V."/>
        </authorList>
    </citation>
    <scope>NUCLEOTIDE SEQUENCE [LARGE SCALE GENOMIC DNA]</scope>
    <source>
        <strain evidence="2 3">NRRL 2496</strain>
    </source>
</reference>
<feature type="compositionally biased region" description="Acidic residues" evidence="1">
    <location>
        <begin position="10"/>
        <end position="33"/>
    </location>
</feature>
<proteinExistence type="predicted"/>
<evidence type="ECO:0000313" key="2">
    <source>
        <dbReference type="EMBL" id="ORZ03695.1"/>
    </source>
</evidence>
<gene>
    <name evidence="2" type="ORF">BCR43DRAFT_501519</name>
</gene>
<organism evidence="2 3">
    <name type="scientific">Syncephalastrum racemosum</name>
    <name type="common">Filamentous fungus</name>
    <dbReference type="NCBI Taxonomy" id="13706"/>
    <lineage>
        <taxon>Eukaryota</taxon>
        <taxon>Fungi</taxon>
        <taxon>Fungi incertae sedis</taxon>
        <taxon>Mucoromycota</taxon>
        <taxon>Mucoromycotina</taxon>
        <taxon>Mucoromycetes</taxon>
        <taxon>Mucorales</taxon>
        <taxon>Syncephalastraceae</taxon>
        <taxon>Syncephalastrum</taxon>
    </lineage>
</organism>
<dbReference type="InParanoid" id="A0A1X2HVR6"/>
<dbReference type="AlphaFoldDB" id="A0A1X2HVR6"/>
<comment type="caution">
    <text evidence="2">The sequence shown here is derived from an EMBL/GenBank/DDBJ whole genome shotgun (WGS) entry which is preliminary data.</text>
</comment>
<sequence length="166" mass="17886">MSLSVSSQDGYDDENYDVDDDDDSYEEDEEDEDTPKSPAQDMCLLSQSHLEQPPPPPPEILLPGVTGGPWSTTPAPAITHKPRLAAFASLCSSLDDGSHHRAFTAPVAAAPAKTWGEPTRPVALSPVIGAHSHRQHYLSSHITGPSRPHNTNPVTAFCTSSYLTSW</sequence>
<name>A0A1X2HVR6_SYNRA</name>
<evidence type="ECO:0000256" key="1">
    <source>
        <dbReference type="SAM" id="MobiDB-lite"/>
    </source>
</evidence>
<feature type="region of interest" description="Disordered" evidence="1">
    <location>
        <begin position="1"/>
        <end position="77"/>
    </location>
</feature>
<accession>A0A1X2HVR6</accession>
<dbReference type="Proteomes" id="UP000242180">
    <property type="component" value="Unassembled WGS sequence"/>
</dbReference>
<dbReference type="EMBL" id="MCGN01000001">
    <property type="protein sequence ID" value="ORZ03695.1"/>
    <property type="molecule type" value="Genomic_DNA"/>
</dbReference>
<protein>
    <submittedName>
        <fullName evidence="2">Uncharacterized protein</fullName>
    </submittedName>
</protein>